<dbReference type="Proteomes" id="UP000567179">
    <property type="component" value="Unassembled WGS sequence"/>
</dbReference>
<dbReference type="AlphaFoldDB" id="A0A8H5B5M4"/>
<accession>A0A8H5B5M4</accession>
<evidence type="ECO:0000313" key="7">
    <source>
        <dbReference type="Proteomes" id="UP000567179"/>
    </source>
</evidence>
<evidence type="ECO:0000256" key="3">
    <source>
        <dbReference type="ARBA" id="ARBA00022833"/>
    </source>
</evidence>
<dbReference type="PROSITE" id="PS50865">
    <property type="entry name" value="ZF_MYND_2"/>
    <property type="match status" value="1"/>
</dbReference>
<sequence>MSTSSGLSMSDLISREDLLTTLESIGVVLPPSTKISNENLSKKLATALDAAQDLPEISSPEKSGSELDVRGYPLWPAGEDVGKATTKAPIRTLNMRDQLRLMTESGKPSTAKEDTFKELRQAVMGFGNGVRDGHKHFCLLDEKRDWGVYVRVVQVRKFEDKPLFVLVYKEVFSTNNVPFTETNTVVELFGDDYGRLAHVISVKMTDLERMVMLRLFRHNAKRLPVDYLPVSNKEIQKLGLHVSFVLPLVLPHMKILGALSESSGCEMCGNPKASRCAQCLSVAYCGSACQKADWRNHKEACKSLVGSNWRSIRFDSTPKNAITIDNAAKALKRAKDGGGTMASDLPLTYIPEGIHNGKNFLVKIQVAYNDRATMLIYDQQRTFNMYSFRENDPALHREVDKIIGAPLKMYRWARRVSDNELEVCFDRTPSPIPIW</sequence>
<dbReference type="InterPro" id="IPR002893">
    <property type="entry name" value="Znf_MYND"/>
</dbReference>
<dbReference type="PROSITE" id="PS01360">
    <property type="entry name" value="ZF_MYND_1"/>
    <property type="match status" value="1"/>
</dbReference>
<dbReference type="Gene3D" id="6.10.140.2220">
    <property type="match status" value="1"/>
</dbReference>
<keyword evidence="1" id="KW-0479">Metal-binding</keyword>
<organism evidence="6 7">
    <name type="scientific">Psilocybe cf. subviscida</name>
    <dbReference type="NCBI Taxonomy" id="2480587"/>
    <lineage>
        <taxon>Eukaryota</taxon>
        <taxon>Fungi</taxon>
        <taxon>Dikarya</taxon>
        <taxon>Basidiomycota</taxon>
        <taxon>Agaricomycotina</taxon>
        <taxon>Agaricomycetes</taxon>
        <taxon>Agaricomycetidae</taxon>
        <taxon>Agaricales</taxon>
        <taxon>Agaricineae</taxon>
        <taxon>Strophariaceae</taxon>
        <taxon>Psilocybe</taxon>
    </lineage>
</organism>
<dbReference type="EMBL" id="JAACJJ010000042">
    <property type="protein sequence ID" value="KAF5316508.1"/>
    <property type="molecule type" value="Genomic_DNA"/>
</dbReference>
<evidence type="ECO:0000256" key="1">
    <source>
        <dbReference type="ARBA" id="ARBA00022723"/>
    </source>
</evidence>
<reference evidence="6 7" key="1">
    <citation type="journal article" date="2020" name="ISME J.">
        <title>Uncovering the hidden diversity of litter-decomposition mechanisms in mushroom-forming fungi.</title>
        <authorList>
            <person name="Floudas D."/>
            <person name="Bentzer J."/>
            <person name="Ahren D."/>
            <person name="Johansson T."/>
            <person name="Persson P."/>
            <person name="Tunlid A."/>
        </authorList>
    </citation>
    <scope>NUCLEOTIDE SEQUENCE [LARGE SCALE GENOMIC DNA]</scope>
    <source>
        <strain evidence="6 7">CBS 101986</strain>
    </source>
</reference>
<dbReference type="SUPFAM" id="SSF144232">
    <property type="entry name" value="HIT/MYND zinc finger-like"/>
    <property type="match status" value="1"/>
</dbReference>
<evidence type="ECO:0000259" key="5">
    <source>
        <dbReference type="PROSITE" id="PS50865"/>
    </source>
</evidence>
<dbReference type="OrthoDB" id="341421at2759"/>
<dbReference type="Pfam" id="PF01753">
    <property type="entry name" value="zf-MYND"/>
    <property type="match status" value="1"/>
</dbReference>
<evidence type="ECO:0000256" key="2">
    <source>
        <dbReference type="ARBA" id="ARBA00022771"/>
    </source>
</evidence>
<keyword evidence="2 4" id="KW-0863">Zinc-finger</keyword>
<comment type="caution">
    <text evidence="6">The sequence shown here is derived from an EMBL/GenBank/DDBJ whole genome shotgun (WGS) entry which is preliminary data.</text>
</comment>
<dbReference type="GO" id="GO:0008270">
    <property type="term" value="F:zinc ion binding"/>
    <property type="evidence" value="ECO:0007669"/>
    <property type="project" value="UniProtKB-KW"/>
</dbReference>
<keyword evidence="3" id="KW-0862">Zinc</keyword>
<proteinExistence type="predicted"/>
<evidence type="ECO:0000313" key="6">
    <source>
        <dbReference type="EMBL" id="KAF5316508.1"/>
    </source>
</evidence>
<gene>
    <name evidence="6" type="ORF">D9619_006797</name>
</gene>
<protein>
    <recommendedName>
        <fullName evidence="5">MYND-type domain-containing protein</fullName>
    </recommendedName>
</protein>
<name>A0A8H5B5M4_9AGAR</name>
<evidence type="ECO:0000256" key="4">
    <source>
        <dbReference type="PROSITE-ProRule" id="PRU00134"/>
    </source>
</evidence>
<feature type="domain" description="MYND-type" evidence="5">
    <location>
        <begin position="265"/>
        <end position="301"/>
    </location>
</feature>
<keyword evidence="7" id="KW-1185">Reference proteome</keyword>